<name>A0A3G8EYL4_9VIRU</name>
<evidence type="ECO:0000256" key="1">
    <source>
        <dbReference type="ARBA" id="ARBA00022679"/>
    </source>
</evidence>
<evidence type="ECO:0000256" key="2">
    <source>
        <dbReference type="ARBA" id="ARBA00022695"/>
    </source>
</evidence>
<feature type="compositionally biased region" description="Basic residues" evidence="4">
    <location>
        <begin position="49"/>
        <end position="58"/>
    </location>
</feature>
<reference evidence="6" key="1">
    <citation type="submission" date="2018-08" db="EMBL/GenBank/DDBJ databases">
        <authorList>
            <person name="Zhong J."/>
            <person name="Zhu J.Z."/>
        </authorList>
    </citation>
    <scope>NUCLEOTIDE SEQUENCE</scope>
    <source>
        <strain evidence="6">BLH-1-6</strain>
    </source>
</reference>
<feature type="region of interest" description="Disordered" evidence="4">
    <location>
        <begin position="30"/>
        <end position="69"/>
    </location>
</feature>
<dbReference type="Pfam" id="PF00680">
    <property type="entry name" value="RdRP_1"/>
    <property type="match status" value="1"/>
</dbReference>
<evidence type="ECO:0000259" key="5">
    <source>
        <dbReference type="PROSITE" id="PS50507"/>
    </source>
</evidence>
<dbReference type="GO" id="GO:0006351">
    <property type="term" value="P:DNA-templated transcription"/>
    <property type="evidence" value="ECO:0007669"/>
    <property type="project" value="InterPro"/>
</dbReference>
<dbReference type="EMBL" id="MH766505">
    <property type="protein sequence ID" value="AZF86115.1"/>
    <property type="molecule type" value="Genomic_RNA"/>
</dbReference>
<protein>
    <submittedName>
        <fullName evidence="6">RNA-dependent RNA polymerase</fullName>
    </submittedName>
</protein>
<proteinExistence type="predicted"/>
<evidence type="ECO:0000313" key="6">
    <source>
        <dbReference type="EMBL" id="AZF86115.1"/>
    </source>
</evidence>
<sequence length="605" mass="69579">MSAASDDAQMSRWMRNVALNLKRARSYEDDLHSIDTTVPSSPASSSGTARRRNKRHRLNSQSSRTAEEDSITRALEGLEYLGRNDSGSPLHMELEYAEPCMHFRQFVEENPGLFEDTRFEDWRFVEANHLAEMNHLKRFCREYPEIQPQHEWAISRAIEVVSALMELPEKIPFPTKDQLDDVRWIGSKYPGIEYFRMGFKTRAEANPVALEHARAAYEDLMSGRRVEPQLNKMGGRGKLVKEEKIRAQGKDTTAGRLILMASQRDVLLAGLLEQPLTAALLGPEYPVSVGTSWWKGGVNDFITRFHKFERFFCLDAEKYDSSLPPWLIEIALHILRDQYEDGQDEKYDTYWDFIRDGLIYAPIYLPNGMMFRRKGGSTSGHNFNTLMQSVATLVMVYTGFFLLVGEGEADRVEEEVYAESLGDDQHTGTRGACAKYEVEDIAEVVMEVFQVSLGGDKSFATTRLFDDIEGEFQGTQYLGKFWRWFDEVVDDIHFEGYIPYRPFVETALRLYYPERGEQGELPAWQRAVGHYADAAGLTRTRAMLEQYLDWLEPRVDGQQFFWTERQLKRLGDKVNRLPPPLPARRCGFVEWLQAVLTDIPVESAN</sequence>
<keyword evidence="2" id="KW-0548">Nucleotidyltransferase</keyword>
<feature type="compositionally biased region" description="Polar residues" evidence="4">
    <location>
        <begin position="34"/>
        <end position="48"/>
    </location>
</feature>
<evidence type="ECO:0000256" key="4">
    <source>
        <dbReference type="SAM" id="MobiDB-lite"/>
    </source>
</evidence>
<dbReference type="InterPro" id="IPR007094">
    <property type="entry name" value="RNA-dir_pol_PSvirus"/>
</dbReference>
<keyword evidence="6" id="KW-0696">RNA-directed RNA polymerase</keyword>
<keyword evidence="1" id="KW-0808">Transferase</keyword>
<keyword evidence="3" id="KW-0693">Viral RNA replication</keyword>
<organism evidence="6">
    <name type="scientific">Sclerotium rolfsii unassigned dsRNA virus 1</name>
    <dbReference type="NCBI Taxonomy" id="2490826"/>
    <lineage>
        <taxon>Viruses</taxon>
        <taxon>Riboviria</taxon>
        <taxon>dsRNA viruses</taxon>
    </lineage>
</organism>
<dbReference type="GO" id="GO:0039694">
    <property type="term" value="P:viral RNA genome replication"/>
    <property type="evidence" value="ECO:0007669"/>
    <property type="project" value="InterPro"/>
</dbReference>
<evidence type="ECO:0000256" key="3">
    <source>
        <dbReference type="ARBA" id="ARBA00022953"/>
    </source>
</evidence>
<accession>A0A3G8EYL4</accession>
<dbReference type="GO" id="GO:0003723">
    <property type="term" value="F:RNA binding"/>
    <property type="evidence" value="ECO:0007669"/>
    <property type="project" value="InterPro"/>
</dbReference>
<dbReference type="InterPro" id="IPR043502">
    <property type="entry name" value="DNA/RNA_pol_sf"/>
</dbReference>
<dbReference type="SUPFAM" id="SSF56672">
    <property type="entry name" value="DNA/RNA polymerases"/>
    <property type="match status" value="1"/>
</dbReference>
<feature type="domain" description="RdRp catalytic" evidence="5">
    <location>
        <begin position="309"/>
        <end position="437"/>
    </location>
</feature>
<dbReference type="PROSITE" id="PS50507">
    <property type="entry name" value="RDRP_SSRNA_POS"/>
    <property type="match status" value="1"/>
</dbReference>
<dbReference type="GO" id="GO:0003968">
    <property type="term" value="F:RNA-directed RNA polymerase activity"/>
    <property type="evidence" value="ECO:0007669"/>
    <property type="project" value="UniProtKB-KW"/>
</dbReference>
<dbReference type="InterPro" id="IPR001205">
    <property type="entry name" value="RNA-dir_pol_C"/>
</dbReference>